<dbReference type="HOGENOM" id="CLU_096367_0_1_6"/>
<evidence type="ECO:0000313" key="2">
    <source>
        <dbReference type="Proteomes" id="UP000006503"/>
    </source>
</evidence>
<proteinExistence type="predicted"/>
<dbReference type="EMBL" id="CP003734">
    <property type="protein sequence ID" value="AFO47218.1"/>
    <property type="molecule type" value="Genomic_DNA"/>
</dbReference>
<name>I7B7A9_PSEPT</name>
<sequence>MIRPTVSMIGTQQVEKALKDLQKKLEGKERVLVGVPSGAGVYEDGLTIATIAAVNEFGAKDIKHKGGVSYGYNTQKDAEEGRVRFLKSGEGFMELGKTGAYSGSIPARPFLRPGVENVAPTLVLLAEVQIPKVLSGEFTMLQILQQMGQMAEDGVRTQITNLKDPPNAKSTIRKKGSDNPLIDTGNLRQSIRYVIGGKDEPIEEGI</sequence>
<dbReference type="AlphaFoldDB" id="I7B7A9"/>
<protein>
    <submittedName>
        <fullName evidence="1">Uncharacterized protein</fullName>
    </submittedName>
</protein>
<evidence type="ECO:0000313" key="1">
    <source>
        <dbReference type="EMBL" id="AFO47218.1"/>
    </source>
</evidence>
<gene>
    <name evidence="1" type="ordered locus">T1E_1363</name>
</gene>
<dbReference type="RefSeq" id="WP_014859754.1">
    <property type="nucleotide sequence ID" value="NC_018220.1"/>
</dbReference>
<dbReference type="PATRIC" id="fig|1196325.3.peg.1368"/>
<reference evidence="2" key="1">
    <citation type="journal article" date="2013" name="Microb. Biotechnol.">
        <title>Metabolic potential of the organic-solvent tolerant Pseudomonas putida DOT-T1E deduced from its annotated genome.</title>
        <authorList>
            <person name="Udaondo Z."/>
            <person name="Molina L."/>
            <person name="Daniels C."/>
            <person name="Gomez M.J."/>
            <person name="Molina-Henares M.A."/>
            <person name="Matilla M.A."/>
            <person name="Roca A."/>
            <person name="Fernandez M."/>
            <person name="Duque E."/>
            <person name="Segura A."/>
            <person name="Ramos J.L."/>
        </authorList>
    </citation>
    <scope>NUCLEOTIDE SEQUENCE [LARGE SCALE GENOMIC DNA]</scope>
    <source>
        <strain evidence="2">DOT-T1E</strain>
    </source>
</reference>
<organism evidence="1 2">
    <name type="scientific">Pseudomonas putida (strain DOT-T1E)</name>
    <dbReference type="NCBI Taxonomy" id="1196325"/>
    <lineage>
        <taxon>Bacteria</taxon>
        <taxon>Pseudomonadati</taxon>
        <taxon>Pseudomonadota</taxon>
        <taxon>Gammaproteobacteria</taxon>
        <taxon>Pseudomonadales</taxon>
        <taxon>Pseudomonadaceae</taxon>
        <taxon>Pseudomonas</taxon>
    </lineage>
</organism>
<dbReference type="KEGG" id="ppx:T1E_1363"/>
<dbReference type="Proteomes" id="UP000006503">
    <property type="component" value="Chromosome"/>
</dbReference>
<accession>I7B7A9</accession>